<feature type="transmembrane region" description="Helical" evidence="1">
    <location>
        <begin position="7"/>
        <end position="25"/>
    </location>
</feature>
<comment type="caution">
    <text evidence="2">The sequence shown here is derived from an EMBL/GenBank/DDBJ whole genome shotgun (WGS) entry which is preliminary data.</text>
</comment>
<evidence type="ECO:0000313" key="3">
    <source>
        <dbReference type="Proteomes" id="UP001549055"/>
    </source>
</evidence>
<keyword evidence="1" id="KW-0812">Transmembrane</keyword>
<organism evidence="2 3">
    <name type="scientific">Streptococcus gallinaceus</name>
    <dbReference type="NCBI Taxonomy" id="165758"/>
    <lineage>
        <taxon>Bacteria</taxon>
        <taxon>Bacillati</taxon>
        <taxon>Bacillota</taxon>
        <taxon>Bacilli</taxon>
        <taxon>Lactobacillales</taxon>
        <taxon>Streptococcaceae</taxon>
        <taxon>Streptococcus</taxon>
    </lineage>
</organism>
<protein>
    <submittedName>
        <fullName evidence="2">Uncharacterized protein</fullName>
    </submittedName>
</protein>
<dbReference type="RefSeq" id="WP_354281536.1">
    <property type="nucleotide sequence ID" value="NZ_JBEPMK010000006.1"/>
</dbReference>
<feature type="transmembrane region" description="Helical" evidence="1">
    <location>
        <begin position="31"/>
        <end position="51"/>
    </location>
</feature>
<evidence type="ECO:0000313" key="2">
    <source>
        <dbReference type="EMBL" id="MET3645059.1"/>
    </source>
</evidence>
<reference evidence="2 3" key="1">
    <citation type="submission" date="2024-06" db="EMBL/GenBank/DDBJ databases">
        <title>Genomic Encyclopedia of Type Strains, Phase IV (KMG-IV): sequencing the most valuable type-strain genomes for metagenomic binning, comparative biology and taxonomic classification.</title>
        <authorList>
            <person name="Goeker M."/>
        </authorList>
    </citation>
    <scope>NUCLEOTIDE SEQUENCE [LARGE SCALE GENOMIC DNA]</scope>
    <source>
        <strain evidence="2 3">DSM 15349</strain>
    </source>
</reference>
<dbReference type="EMBL" id="JBEPMK010000006">
    <property type="protein sequence ID" value="MET3645059.1"/>
    <property type="molecule type" value="Genomic_DNA"/>
</dbReference>
<evidence type="ECO:0000256" key="1">
    <source>
        <dbReference type="SAM" id="Phobius"/>
    </source>
</evidence>
<name>A0ABV2JQ08_9STRE</name>
<sequence length="58" mass="6911">MKIIRAVFYGFFLLFNLLYLCYNISQGFDWSSALVPFLITIFCGVNLYFLWKNWGQSK</sequence>
<accession>A0ABV2JQ08</accession>
<gene>
    <name evidence="2" type="ORF">ABID27_001702</name>
</gene>
<dbReference type="Proteomes" id="UP001549055">
    <property type="component" value="Unassembled WGS sequence"/>
</dbReference>
<keyword evidence="1" id="KW-0472">Membrane</keyword>
<proteinExistence type="predicted"/>
<keyword evidence="1" id="KW-1133">Transmembrane helix</keyword>
<keyword evidence="3" id="KW-1185">Reference proteome</keyword>